<protein>
    <submittedName>
        <fullName evidence="2">Uncharacterized protein</fullName>
    </submittedName>
</protein>
<sequence length="343" mass="36558">QPVRGPRRGRGEQRLGAEVVDDDRGHQATAQRGQRDLTPGRAVGHRDDLRSPAEAVEVDAEDPVAELARALPAVAVEEPAADLADRAEFAQPRVVRAVEHPPLGEHRVVQGPEADQREVERGELAPDEADVLVVEEGVPGGPVAGERRGVEGEEGTAEALRHRPPELRGVDHPGRGVDLPHQLDDANAGDAVGRGQGADQLTDSAAAGDTDDRPRPDQPRDHRRGEVADRPPDARRAPPPGPDHHRVAETEPVTEPPFEGDVAGLEGGDRDLDDPPRAGGGQQAGDLGAGDVEDRRDLALVEVVEVVEPGGRRHELRLRIGHRRPSSPPAGCTSVHGRMCTRS</sequence>
<accession>A0A6J4V8U1</accession>
<feature type="region of interest" description="Disordered" evidence="1">
    <location>
        <begin position="1"/>
        <end position="48"/>
    </location>
</feature>
<dbReference type="EMBL" id="CADCWG010000264">
    <property type="protein sequence ID" value="CAA9572547.1"/>
    <property type="molecule type" value="Genomic_DNA"/>
</dbReference>
<feature type="compositionally biased region" description="Basic and acidic residues" evidence="1">
    <location>
        <begin position="101"/>
        <end position="124"/>
    </location>
</feature>
<feature type="compositionally biased region" description="Basic and acidic residues" evidence="1">
    <location>
        <begin position="210"/>
        <end position="249"/>
    </location>
</feature>
<evidence type="ECO:0000313" key="2">
    <source>
        <dbReference type="EMBL" id="CAA9572547.1"/>
    </source>
</evidence>
<organism evidence="2">
    <name type="scientific">uncultured Thermomicrobiales bacterium</name>
    <dbReference type="NCBI Taxonomy" id="1645740"/>
    <lineage>
        <taxon>Bacteria</taxon>
        <taxon>Pseudomonadati</taxon>
        <taxon>Thermomicrobiota</taxon>
        <taxon>Thermomicrobia</taxon>
        <taxon>Thermomicrobiales</taxon>
        <taxon>environmental samples</taxon>
    </lineage>
</organism>
<name>A0A6J4V8U1_9BACT</name>
<feature type="compositionally biased region" description="Basic and acidic residues" evidence="1">
    <location>
        <begin position="159"/>
        <end position="175"/>
    </location>
</feature>
<feature type="region of interest" description="Disordered" evidence="1">
    <location>
        <begin position="101"/>
        <end position="292"/>
    </location>
</feature>
<gene>
    <name evidence="2" type="ORF">AVDCRST_MAG49-3787</name>
</gene>
<dbReference type="AlphaFoldDB" id="A0A6J4V8U1"/>
<proteinExistence type="predicted"/>
<feature type="non-terminal residue" evidence="2">
    <location>
        <position position="1"/>
    </location>
</feature>
<feature type="region of interest" description="Disordered" evidence="1">
    <location>
        <begin position="320"/>
        <end position="343"/>
    </location>
</feature>
<reference evidence="2" key="1">
    <citation type="submission" date="2020-02" db="EMBL/GenBank/DDBJ databases">
        <authorList>
            <person name="Meier V. D."/>
        </authorList>
    </citation>
    <scope>NUCLEOTIDE SEQUENCE</scope>
    <source>
        <strain evidence="2">AVDCRST_MAG49</strain>
    </source>
</reference>
<evidence type="ECO:0000256" key="1">
    <source>
        <dbReference type="SAM" id="MobiDB-lite"/>
    </source>
</evidence>
<feature type="compositionally biased region" description="Basic and acidic residues" evidence="1">
    <location>
        <begin position="267"/>
        <end position="276"/>
    </location>
</feature>